<sequence>MVIEGDLTVIHLRARRCGAPATGRRGWRVAEDGRHLVIRVGHASIERVHHVDIAESPTEIVVTAWVGTLAHVDSWTTVADTKRRAWSGQAQLSAPVGRRKVRDGALAPPAAGPPGTHLRPGDQPE</sequence>
<name>A0A2W5ZDS9_9BACT</name>
<gene>
    <name evidence="2" type="ORF">DLM65_01770</name>
</gene>
<evidence type="ECO:0000313" key="2">
    <source>
        <dbReference type="EMBL" id="PZR83493.1"/>
    </source>
</evidence>
<accession>A0A2W5ZDS9</accession>
<dbReference type="AlphaFoldDB" id="A0A2W5ZDS9"/>
<protein>
    <submittedName>
        <fullName evidence="2">Uncharacterized protein</fullName>
    </submittedName>
</protein>
<proteinExistence type="predicted"/>
<evidence type="ECO:0000313" key="3">
    <source>
        <dbReference type="Proteomes" id="UP000248724"/>
    </source>
</evidence>
<dbReference type="Proteomes" id="UP000248724">
    <property type="component" value="Unassembled WGS sequence"/>
</dbReference>
<evidence type="ECO:0000256" key="1">
    <source>
        <dbReference type="SAM" id="MobiDB-lite"/>
    </source>
</evidence>
<reference evidence="2 3" key="1">
    <citation type="journal article" date="2017" name="Nature">
        <title>Atmospheric trace gases support primary production in Antarctic desert surface soil.</title>
        <authorList>
            <person name="Ji M."/>
            <person name="Greening C."/>
            <person name="Vanwonterghem I."/>
            <person name="Carere C.R."/>
            <person name="Bay S.K."/>
            <person name="Steen J.A."/>
            <person name="Montgomery K."/>
            <person name="Lines T."/>
            <person name="Beardall J."/>
            <person name="van Dorst J."/>
            <person name="Snape I."/>
            <person name="Stott M.B."/>
            <person name="Hugenholtz P."/>
            <person name="Ferrari B.C."/>
        </authorList>
    </citation>
    <scope>NUCLEOTIDE SEQUENCE [LARGE SCALE GENOMIC DNA]</scope>
    <source>
        <strain evidence="2">RRmetagenome_bin12</strain>
    </source>
</reference>
<feature type="region of interest" description="Disordered" evidence="1">
    <location>
        <begin position="88"/>
        <end position="125"/>
    </location>
</feature>
<organism evidence="2 3">
    <name type="scientific">Candidatus Aeolococcus gillhamiae</name>
    <dbReference type="NCBI Taxonomy" id="3127015"/>
    <lineage>
        <taxon>Bacteria</taxon>
        <taxon>Bacillati</taxon>
        <taxon>Candidatus Dormiibacterota</taxon>
        <taxon>Candidatus Dormibacteria</taxon>
        <taxon>Candidatus Aeolococcales</taxon>
        <taxon>Candidatus Aeolococcaceae</taxon>
        <taxon>Candidatus Aeolococcus</taxon>
    </lineage>
</organism>
<comment type="caution">
    <text evidence="2">The sequence shown here is derived from an EMBL/GenBank/DDBJ whole genome shotgun (WGS) entry which is preliminary data.</text>
</comment>
<feature type="compositionally biased region" description="Low complexity" evidence="1">
    <location>
        <begin position="104"/>
        <end position="115"/>
    </location>
</feature>
<dbReference type="EMBL" id="QHBU01000034">
    <property type="protein sequence ID" value="PZR83493.1"/>
    <property type="molecule type" value="Genomic_DNA"/>
</dbReference>